<name>A0A444UMS2_ACIRT</name>
<feature type="region of interest" description="Disordered" evidence="15">
    <location>
        <begin position="533"/>
        <end position="558"/>
    </location>
</feature>
<comment type="function">
    <text evidence="13">RNA cytidine acetyltransferase with specificity toward both 18S rRNA and tRNAs. Catalyzes the formation of N(4)-acetylcytidine (ac4C) in 18S rRNA. Required for early nucleolar cleavages of precursor rRNA at sites A0, A1 and A2 during 18S rRNA synthesis. Catalyzes the formation of ac4C in serine and leucine tRNAs. Requires the tRNA-binding adapter protein THUMPD1 for full tRNA acetyltransferase activity but not for 18S rRNA acetylation.</text>
</comment>
<dbReference type="FunFam" id="3.40.50.11040:FF:000006">
    <property type="entry name" value="RNA cytidine acetyltransferase"/>
    <property type="match status" value="1"/>
</dbReference>
<dbReference type="EC" id="2.3.1.-" evidence="13"/>
<evidence type="ECO:0000256" key="12">
    <source>
        <dbReference type="ARBA" id="ARBA00068357"/>
    </source>
</evidence>
<comment type="subunit">
    <text evidence="11">Part of the small subunit (SSU) processome, composed of more than 70 proteins and the RNA chaperone small nucleolar RNA (snoRNA) U3. Interacts with THUMPD1. Interacts with SUN1 (via N-terminus). Interacts with TERT.</text>
</comment>
<dbReference type="InterPro" id="IPR000182">
    <property type="entry name" value="GNAT_dom"/>
</dbReference>
<evidence type="ECO:0000256" key="1">
    <source>
        <dbReference type="ARBA" id="ARBA00004604"/>
    </source>
</evidence>
<evidence type="ECO:0000256" key="9">
    <source>
        <dbReference type="ARBA" id="ARBA00023242"/>
    </source>
</evidence>
<feature type="region of interest" description="Disordered" evidence="15">
    <location>
        <begin position="1670"/>
        <end position="1699"/>
    </location>
</feature>
<keyword evidence="5 13" id="KW-0819">tRNA processing</keyword>
<feature type="binding site" evidence="13">
    <location>
        <begin position="1340"/>
        <end position="1342"/>
    </location>
    <ligand>
        <name>acetyl-CoA</name>
        <dbReference type="ChEBI" id="CHEBI:57288"/>
    </ligand>
</feature>
<feature type="coiled-coil region" evidence="14">
    <location>
        <begin position="109"/>
        <end position="138"/>
    </location>
</feature>
<evidence type="ECO:0000256" key="2">
    <source>
        <dbReference type="ARBA" id="ARBA00022552"/>
    </source>
</evidence>
<dbReference type="Pfam" id="PF05127">
    <property type="entry name" value="NAT10_TcmA_helicase"/>
    <property type="match status" value="1"/>
</dbReference>
<evidence type="ECO:0000256" key="14">
    <source>
        <dbReference type="SAM" id="Coils"/>
    </source>
</evidence>
<dbReference type="CDD" id="cd04301">
    <property type="entry name" value="NAT_SF"/>
    <property type="match status" value="1"/>
</dbReference>
<evidence type="ECO:0000256" key="6">
    <source>
        <dbReference type="ARBA" id="ARBA00022741"/>
    </source>
</evidence>
<feature type="domain" description="N-acetyltransferase" evidence="16">
    <location>
        <begin position="1269"/>
        <end position="1464"/>
    </location>
</feature>
<dbReference type="InterPro" id="IPR032672">
    <property type="entry name" value="TmcA/NAT10/Kre33"/>
</dbReference>
<feature type="binding site" evidence="13">
    <location>
        <begin position="981"/>
        <end position="990"/>
    </location>
    <ligand>
        <name>ATP</name>
        <dbReference type="ChEBI" id="CHEBI:30616"/>
    </ligand>
</feature>
<dbReference type="GO" id="GO:1904812">
    <property type="term" value="P:rRNA acetylation involved in maturation of SSU-rRNA"/>
    <property type="evidence" value="ECO:0007669"/>
    <property type="project" value="InterPro"/>
</dbReference>
<dbReference type="InterPro" id="IPR007807">
    <property type="entry name" value="TcmA/NAT10_helicase"/>
</dbReference>
<dbReference type="Pfam" id="PF13718">
    <property type="entry name" value="GNAT_acetyltr_2"/>
    <property type="match status" value="1"/>
</dbReference>
<feature type="region of interest" description="Disordered" evidence="15">
    <location>
        <begin position="1962"/>
        <end position="1982"/>
    </location>
</feature>
<dbReference type="InterPro" id="IPR033688">
    <property type="entry name" value="NAT10"/>
</dbReference>
<feature type="compositionally biased region" description="Acidic residues" evidence="15">
    <location>
        <begin position="255"/>
        <end position="279"/>
    </location>
</feature>
<comment type="caution">
    <text evidence="17">The sequence shown here is derived from an EMBL/GenBank/DDBJ whole genome shotgun (WGS) entry which is preliminary data.</text>
</comment>
<dbReference type="InterPro" id="IPR013562">
    <property type="entry name" value="TmcA/NAT10_N"/>
</dbReference>
<feature type="coiled-coil region" evidence="14">
    <location>
        <begin position="1604"/>
        <end position="1635"/>
    </location>
</feature>
<evidence type="ECO:0000256" key="11">
    <source>
        <dbReference type="ARBA" id="ARBA00065380"/>
    </source>
</evidence>
<dbReference type="GO" id="GO:0051391">
    <property type="term" value="P:tRNA acetylation"/>
    <property type="evidence" value="ECO:0007669"/>
    <property type="project" value="UniProtKB-UniRule"/>
</dbReference>
<feature type="compositionally biased region" description="Low complexity" evidence="15">
    <location>
        <begin position="533"/>
        <end position="542"/>
    </location>
</feature>
<dbReference type="Gene3D" id="3.40.50.300">
    <property type="entry name" value="P-loop containing nucleotide triphosphate hydrolases"/>
    <property type="match status" value="1"/>
</dbReference>
<feature type="compositionally biased region" description="Basic and acidic residues" evidence="15">
    <location>
        <begin position="1962"/>
        <end position="1971"/>
    </location>
</feature>
<evidence type="ECO:0000256" key="7">
    <source>
        <dbReference type="ARBA" id="ARBA00022840"/>
    </source>
</evidence>
<keyword evidence="2 13" id="KW-0698">rRNA processing</keyword>
<feature type="compositionally biased region" description="Basic and acidic residues" evidence="15">
    <location>
        <begin position="1670"/>
        <end position="1681"/>
    </location>
</feature>
<dbReference type="InterPro" id="IPR027992">
    <property type="entry name" value="tRNA_bind_dom"/>
</dbReference>
<proteinExistence type="inferred from homology"/>
<dbReference type="EMBL" id="SCEB01214224">
    <property type="protein sequence ID" value="RXM36502.1"/>
    <property type="molecule type" value="Genomic_DNA"/>
</dbReference>
<feature type="compositionally biased region" description="Polar residues" evidence="15">
    <location>
        <begin position="641"/>
        <end position="667"/>
    </location>
</feature>
<dbReference type="SUPFAM" id="SSF55729">
    <property type="entry name" value="Acyl-CoA N-acyltransferases (Nat)"/>
    <property type="match status" value="1"/>
</dbReference>
<keyword evidence="4 13" id="KW-0808">Transferase</keyword>
<keyword evidence="14" id="KW-0175">Coiled coil</keyword>
<dbReference type="GO" id="GO:0005524">
    <property type="term" value="F:ATP binding"/>
    <property type="evidence" value="ECO:0007669"/>
    <property type="project" value="UniProtKB-UniRule"/>
</dbReference>
<comment type="subunit">
    <text evidence="13">Interacts with THUMPD1.</text>
</comment>
<evidence type="ECO:0000256" key="13">
    <source>
        <dbReference type="HAMAP-Rule" id="MF_03211"/>
    </source>
</evidence>
<dbReference type="GO" id="GO:0000049">
    <property type="term" value="F:tRNA binding"/>
    <property type="evidence" value="ECO:0007669"/>
    <property type="project" value="TreeGrafter"/>
</dbReference>
<dbReference type="GO" id="GO:0051392">
    <property type="term" value="F:tRNA cytidine N4-acetyltransferase activity"/>
    <property type="evidence" value="ECO:0007669"/>
    <property type="project" value="RHEA"/>
</dbReference>
<evidence type="ECO:0000256" key="5">
    <source>
        <dbReference type="ARBA" id="ARBA00022694"/>
    </source>
</evidence>
<feature type="region of interest" description="Disordered" evidence="15">
    <location>
        <begin position="573"/>
        <end position="667"/>
    </location>
</feature>
<feature type="binding site" evidence="13">
    <location>
        <position position="1164"/>
    </location>
    <ligand>
        <name>ATP</name>
        <dbReference type="ChEBI" id="CHEBI:30616"/>
    </ligand>
</feature>
<feature type="compositionally biased region" description="Polar residues" evidence="15">
    <location>
        <begin position="1972"/>
        <end position="1982"/>
    </location>
</feature>
<dbReference type="GO" id="GO:1990883">
    <property type="term" value="F:18S rRNA cytidine N-acetyltransferase activity"/>
    <property type="evidence" value="ECO:0007669"/>
    <property type="project" value="TreeGrafter"/>
</dbReference>
<feature type="binding site" evidence="13">
    <location>
        <begin position="1347"/>
        <end position="1353"/>
    </location>
    <ligand>
        <name>acetyl-CoA</name>
        <dbReference type="ChEBI" id="CHEBI:57288"/>
    </ligand>
</feature>
<dbReference type="Pfam" id="PF13725">
    <property type="entry name" value="tRNA_bind_2"/>
    <property type="match status" value="1"/>
</dbReference>
<evidence type="ECO:0000313" key="18">
    <source>
        <dbReference type="Proteomes" id="UP000289886"/>
    </source>
</evidence>
<keyword evidence="3" id="KW-0597">Phosphoprotein</keyword>
<evidence type="ECO:0000256" key="3">
    <source>
        <dbReference type="ARBA" id="ARBA00022553"/>
    </source>
</evidence>
<organism evidence="17 18">
    <name type="scientific">Acipenser ruthenus</name>
    <name type="common">Sterlet sturgeon</name>
    <dbReference type="NCBI Taxonomy" id="7906"/>
    <lineage>
        <taxon>Eukaryota</taxon>
        <taxon>Metazoa</taxon>
        <taxon>Chordata</taxon>
        <taxon>Craniata</taxon>
        <taxon>Vertebrata</taxon>
        <taxon>Euteleostomi</taxon>
        <taxon>Actinopterygii</taxon>
        <taxon>Chondrostei</taxon>
        <taxon>Acipenseriformes</taxon>
        <taxon>Acipenseridae</taxon>
        <taxon>Acipenser</taxon>
    </lineage>
</organism>
<dbReference type="HAMAP" id="MF_03211">
    <property type="entry name" value="RNA_acetyltr_Nat10"/>
    <property type="match status" value="1"/>
</dbReference>
<dbReference type="Pfam" id="PF08351">
    <property type="entry name" value="TmcA_N"/>
    <property type="match status" value="1"/>
</dbReference>
<dbReference type="FunFam" id="3.40.630.30:FF:000019">
    <property type="entry name" value="RNA cytidine acetyltransferase"/>
    <property type="match status" value="1"/>
</dbReference>
<dbReference type="FunFam" id="3.40.50.300:FF:002218">
    <property type="entry name" value="tRNA(Met) cytidine acetyltransferase TmcA"/>
    <property type="match status" value="1"/>
</dbReference>
<comment type="subcellular location">
    <subcellularLocation>
        <location evidence="1 13">Nucleus</location>
        <location evidence="1 13">Nucleolus</location>
    </subcellularLocation>
</comment>
<dbReference type="PANTHER" id="PTHR10925">
    <property type="entry name" value="N-ACETYLTRANSFERASE 10"/>
    <property type="match status" value="1"/>
</dbReference>
<dbReference type="GO" id="GO:0030686">
    <property type="term" value="C:90S preribosome"/>
    <property type="evidence" value="ECO:0007669"/>
    <property type="project" value="TreeGrafter"/>
</dbReference>
<keyword evidence="10 13" id="KW-0012">Acyltransferase</keyword>
<keyword evidence="6 13" id="KW-0547">Nucleotide-binding</keyword>
<comment type="catalytic activity">
    <reaction evidence="13">
        <text>a cytidine in tRNA + acetyl-CoA + ATP + H2O = an N(4)-acetylcytidine in tRNA + ADP + phosphate + CoA + H(+)</text>
        <dbReference type="Rhea" id="RHEA:53876"/>
        <dbReference type="Rhea" id="RHEA-COMP:13670"/>
        <dbReference type="Rhea" id="RHEA-COMP:13671"/>
        <dbReference type="ChEBI" id="CHEBI:15377"/>
        <dbReference type="ChEBI" id="CHEBI:15378"/>
        <dbReference type="ChEBI" id="CHEBI:30616"/>
        <dbReference type="ChEBI" id="CHEBI:43474"/>
        <dbReference type="ChEBI" id="CHEBI:57287"/>
        <dbReference type="ChEBI" id="CHEBI:57288"/>
        <dbReference type="ChEBI" id="CHEBI:74900"/>
        <dbReference type="ChEBI" id="CHEBI:82748"/>
        <dbReference type="ChEBI" id="CHEBI:456216"/>
    </reaction>
</comment>
<feature type="compositionally biased region" description="Basic and acidic residues" evidence="15">
    <location>
        <begin position="1790"/>
        <end position="1803"/>
    </location>
</feature>
<dbReference type="Pfam" id="PF18293">
    <property type="entry name" value="Caprin-1_dimer"/>
    <property type="match status" value="1"/>
</dbReference>
<evidence type="ECO:0000256" key="4">
    <source>
        <dbReference type="ARBA" id="ARBA00022679"/>
    </source>
</evidence>
<keyword evidence="8" id="KW-0007">Acetylation</keyword>
<feature type="region of interest" description="Disordered" evidence="15">
    <location>
        <begin position="1786"/>
        <end position="1818"/>
    </location>
</feature>
<dbReference type="OrthoDB" id="10067491at2759"/>
<sequence length="1982" mass="221854">MPSATISSMVQVAGPEVGSVPGSHSLPTQFHSGAQSETIKQVLGVIEKKVRNLEKKKGKLDDYQAKVNGGECLNQDQLEAVSKFQEVVNNLDFARELQKGFLALSQDIQKAVKKAARREQLQREEAEQRRLKAVLELQFMLDKLGEETVRNELKQGLNGTPLLTDDDLTALDEFYKLVGPERDQNLRLSEQYNQATLHYWDLLEAKDKAVAGTTYKALKETLDKVLQSGYFDSTHTHQNGVCEEEEQQLAVTEAPEAEEQPAEPEIEVTEEYTEPSEVEPTEFVNRQFMSDAPYSSSDKEQGDEWSTDSEVVSGIRQQSPVQSAPPVVAAAEPHALNPVAPTVPADPVVRKLRVQDLMAQMQGPYNFMQDSMLEYESQAMDPAIVSAQPMKTAQNMDMPQMVCPPVHAESRLAQPNTVPVQPEVTQVPMVSPVPEAFATSQPLYQTSHTTDPHPQTEAMDPIQASMSLASEQPPTSSALPAVSQPQVFQAVSSKPLHSSGINVNAAPFQSMQTVFNMNAPVPPAIEAEALKQPSQYPSSYSQGFNSQAPHQVEQPEVQQEQLQSVVGSFHTQDQTIPATGGHQQLSQQPQQGSGFTRPGQSFYNSRAMSRGGPRNSRGMLNGYRGPSNGFRGGYDNYRPPFSNTPNSGYGQSQFNAPRDYSNSSYQRDGYQQNYKRGAGQGPRGCSRELPWAIAMFRKKVDNRIRVQIENGVAEQHRTLFVVVGNHGRDQVVILHHMLSKATVKARPSVLWCYKKELGFSSHRKKRMRQLQKKIKSGTLNINEDDPFELFVAATNIRYCYYNETHKILGNTFGMCVLQDFEALTPNLLARTVETVEGGGIVVILLRTMNSLKKLYTMTMDVHSRYRTEAHQDVVGRFNERFILSLASCKNCVAIDDQLNILPISSHIANIKPVPPKSQEDSLTPREVELKELKESLQDTQPVGVLVDSCKTLDQAKAVLKFIEAISEKTLRSTVALTAARGRGKSAALGLAVAGAVAFGYSNIFVTSPSPDNLHTLFEFIFKGFDALEYQEHLDYEIIQSLNPEFNKAVVRVNIFKEHRQTIQYIHPGDAVKLGQAELLVIDEAAAIPLPLVRKLLGPYLVFMASTINGYEGTGRSLSLKLIQQLRQQSAESQLSLTAENKTTSTARLTSARSLHEVTLHESIRYAPGDAVEKWLNNLLCLDCLNIPRIISGCPLPQSCELYPSLLLSAILLHYIAGLYYVNRDTLFCYHRASEAFLQKLMALYVASHYKNSPNDLQMLSDAPAHHLFCLLPPVPTTQNSLPEVLAVIQVCLEGEISRQSILNSLSRGKKASGDLIPWTVSEQFQDPEFGSLSGGRVIRIAVHPDYQGMGYGSRALQLVQMYFEGQFPCLEENALKTVSEFTRVNSEAVSLLEEVVSPRKDLPPLLLKLSERPAERLDYLGVSYGLTPPLLKFWKRAGFVPVYLRQTQNDLTGENTCIMLKELNSEEASQQSNWLPAFWKVLSRAQLDADFTAYDLKRLDMYSRNMVDYHLIMDMIPNIAKMFFLKQLGDISLSAAQSALLLGIGLQHKTVDQLEREIELPSSQLMGLFNRLIRKVVQVFTSIQEKAVEEQMVASKEIVMEPTIKTLTEDLDEAAQEFQEKHKKEMEKIKEMDLTQYMIRGDDEEWNAVLNKAGQNAALVTLKSNKKRKLLDAPEKEEPRQNKKLKNKNKEKNKTKRGKFNNQRLPARVAAFHGDSMLNKGSVSLSPPWVPPITLVAVLGFPSSPLAPLLGWGAARHNARILSVEYHRFYRNDGICSSVQNPDSCLTIKDQSERDDSTEREMGANDQDESPTAGQEPQQAELFPGHKALKMAPERDVKHLCCLLNLCVQQMEQQVIDFGSSQQEQECEEKRERAVSLASEISREREAVLAREKSIKCFQEQVSIMRYNLLDRGKDLHYSKMIMVQLDDNMGTLKLITEMALNDQKDAEKGIERMQKMVCKLREKETQRKGNTEQSVGNDSYP</sequence>
<dbReference type="PROSITE" id="PS51186">
    <property type="entry name" value="GNAT"/>
    <property type="match status" value="1"/>
</dbReference>
<keyword evidence="18" id="KW-1185">Reference proteome</keyword>
<dbReference type="InterPro" id="IPR022070">
    <property type="entry name" value="Caprin-1_C"/>
</dbReference>
<feature type="compositionally biased region" description="Low complexity" evidence="15">
    <location>
        <begin position="580"/>
        <end position="594"/>
    </location>
</feature>
<dbReference type="InterPro" id="IPR027417">
    <property type="entry name" value="P-loop_NTPase"/>
</dbReference>
<feature type="region of interest" description="Disordered" evidence="15">
    <location>
        <begin position="236"/>
        <end position="279"/>
    </location>
</feature>
<dbReference type="InterPro" id="IPR016181">
    <property type="entry name" value="Acyl_CoA_acyltransferase"/>
</dbReference>
<reference evidence="17 18" key="1">
    <citation type="submission" date="2019-01" db="EMBL/GenBank/DDBJ databases">
        <title>Draft Genome and Complete Hox-Cluster Characterization of the Sterlet Sturgeon (Acipenser ruthenus).</title>
        <authorList>
            <person name="Wei Q."/>
        </authorList>
    </citation>
    <scope>NUCLEOTIDE SEQUENCE [LARGE SCALE GENOMIC DNA]</scope>
    <source>
        <strain evidence="17">WHYD16114868_AA</strain>
        <tissue evidence="17">Blood</tissue>
    </source>
</reference>
<evidence type="ECO:0000256" key="10">
    <source>
        <dbReference type="ARBA" id="ARBA00023315"/>
    </source>
</evidence>
<feature type="binding site" evidence="13">
    <location>
        <position position="1436"/>
    </location>
    <ligand>
        <name>acetyl-CoA</name>
        <dbReference type="ChEBI" id="CHEBI:57288"/>
    </ligand>
</feature>
<dbReference type="PANTHER" id="PTHR10925:SF5">
    <property type="entry name" value="RNA CYTIDINE ACETYLTRANSFERASE"/>
    <property type="match status" value="1"/>
</dbReference>
<evidence type="ECO:0000313" key="17">
    <source>
        <dbReference type="EMBL" id="RXM36502.1"/>
    </source>
</evidence>
<accession>A0A444UMS2</accession>
<evidence type="ECO:0000256" key="15">
    <source>
        <dbReference type="SAM" id="MobiDB-lite"/>
    </source>
</evidence>
<keyword evidence="9 13" id="KW-0539">Nucleus</keyword>
<comment type="catalytic activity">
    <reaction evidence="13">
        <text>a cytidine in 18S rRNA + acetyl-CoA + ATP + H2O = an N(4)-acetylcytidine in 18S rRNA + ADP + phosphate + CoA + H(+)</text>
        <dbReference type="Rhea" id="RHEA:51424"/>
        <dbReference type="Rhea" id="RHEA-COMP:13575"/>
        <dbReference type="Rhea" id="RHEA-COMP:13576"/>
        <dbReference type="ChEBI" id="CHEBI:15377"/>
        <dbReference type="ChEBI" id="CHEBI:15378"/>
        <dbReference type="ChEBI" id="CHEBI:30616"/>
        <dbReference type="ChEBI" id="CHEBI:43474"/>
        <dbReference type="ChEBI" id="CHEBI:57287"/>
        <dbReference type="ChEBI" id="CHEBI:57288"/>
        <dbReference type="ChEBI" id="CHEBI:74900"/>
        <dbReference type="ChEBI" id="CHEBI:82748"/>
        <dbReference type="ChEBI" id="CHEBI:456216"/>
    </reaction>
</comment>
<gene>
    <name evidence="13" type="primary">NAT10</name>
    <name evidence="17" type="ORF">EOD39_3495</name>
</gene>
<comment type="similarity">
    <text evidence="13">Belongs to the RNA cytidine acetyltransferase family. NAT10 subfamily.</text>
</comment>
<dbReference type="GO" id="GO:0005730">
    <property type="term" value="C:nucleolus"/>
    <property type="evidence" value="ECO:0007669"/>
    <property type="project" value="UniProtKB-SubCell"/>
</dbReference>
<dbReference type="Gene3D" id="3.40.50.11040">
    <property type="match status" value="1"/>
</dbReference>
<evidence type="ECO:0000256" key="8">
    <source>
        <dbReference type="ARBA" id="ARBA00022990"/>
    </source>
</evidence>
<feature type="compositionally biased region" description="Basic residues" evidence="15">
    <location>
        <begin position="1682"/>
        <end position="1699"/>
    </location>
</feature>
<evidence type="ECO:0000259" key="16">
    <source>
        <dbReference type="PROSITE" id="PS51186"/>
    </source>
</evidence>
<dbReference type="Gene3D" id="3.40.630.30">
    <property type="match status" value="1"/>
</dbReference>
<protein>
    <recommendedName>
        <fullName evidence="12 13">RNA cytidine acetyltransferase</fullName>
        <ecNumber evidence="13">2.3.1.-</ecNumber>
    </recommendedName>
    <alternativeName>
        <fullName evidence="13">18S rRNA cytosine acetyltransferase</fullName>
    </alternativeName>
</protein>
<dbReference type="Proteomes" id="UP000289886">
    <property type="component" value="Unassembled WGS sequence"/>
</dbReference>
<feature type="compositionally biased region" description="Polar residues" evidence="15">
    <location>
        <begin position="598"/>
        <end position="607"/>
    </location>
</feature>
<dbReference type="InterPro" id="IPR041637">
    <property type="entry name" value="Caprin-1_dimer"/>
</dbReference>
<keyword evidence="7 13" id="KW-0067">ATP-binding</keyword>
<dbReference type="Pfam" id="PF12287">
    <property type="entry name" value="Caprin-1_C"/>
    <property type="match status" value="1"/>
</dbReference>